<comment type="caution">
    <text evidence="3">The sequence shown here is derived from an EMBL/GenBank/DDBJ whole genome shotgun (WGS) entry which is preliminary data.</text>
</comment>
<dbReference type="InterPro" id="IPR004312">
    <property type="entry name" value="ATHILA_Orf1_C"/>
</dbReference>
<organism evidence="3 4">
    <name type="scientific">Microthlaspi erraticum</name>
    <dbReference type="NCBI Taxonomy" id="1685480"/>
    <lineage>
        <taxon>Eukaryota</taxon>
        <taxon>Viridiplantae</taxon>
        <taxon>Streptophyta</taxon>
        <taxon>Embryophyta</taxon>
        <taxon>Tracheophyta</taxon>
        <taxon>Spermatophyta</taxon>
        <taxon>Magnoliopsida</taxon>
        <taxon>eudicotyledons</taxon>
        <taxon>Gunneridae</taxon>
        <taxon>Pentapetalae</taxon>
        <taxon>rosids</taxon>
        <taxon>malvids</taxon>
        <taxon>Brassicales</taxon>
        <taxon>Brassicaceae</taxon>
        <taxon>Coluteocarpeae</taxon>
        <taxon>Microthlaspi</taxon>
    </lineage>
</organism>
<evidence type="ECO:0000259" key="2">
    <source>
        <dbReference type="Pfam" id="PF03078"/>
    </source>
</evidence>
<evidence type="ECO:0000313" key="3">
    <source>
        <dbReference type="EMBL" id="CAA7037214.1"/>
    </source>
</evidence>
<dbReference type="EMBL" id="CACVBM020001173">
    <property type="protein sequence ID" value="CAA7037214.1"/>
    <property type="molecule type" value="Genomic_DNA"/>
</dbReference>
<protein>
    <recommendedName>
        <fullName evidence="2">Arabidopsis retrotransposon Orf1 C-terminal domain-containing protein</fullName>
    </recommendedName>
</protein>
<feature type="compositionally biased region" description="Acidic residues" evidence="1">
    <location>
        <begin position="30"/>
        <end position="43"/>
    </location>
</feature>
<feature type="compositionally biased region" description="Basic and acidic residues" evidence="1">
    <location>
        <begin position="9"/>
        <end position="29"/>
    </location>
</feature>
<feature type="region of interest" description="Disordered" evidence="1">
    <location>
        <begin position="1"/>
        <end position="55"/>
    </location>
</feature>
<feature type="domain" description="Arabidopsis retrotransposon Orf1 C-terminal" evidence="2">
    <location>
        <begin position="16"/>
        <end position="164"/>
    </location>
</feature>
<sequence>MRSSQRNQRNSDDSSRRRAEIVRGKRHVESEDDFELDEEMEDVESPRDLRDEQPVDPMTTEEKVLVRIFRKMKFAGTRYPDPGAMGSLRISDDVYAMFDNLGVGVLMSKRNESYKEATCQFLTSLDFYLCKEGEHTPDGSDGSITFVASGGRYYLSFQDIDRAYYLRPRQPFWTYCGQRRDESIVGSDRFRRLPILDRQIRSNPQPLDPIPAQMPDDKDLCVDVKRMK</sequence>
<feature type="compositionally biased region" description="Basic and acidic residues" evidence="1">
    <location>
        <begin position="44"/>
        <end position="53"/>
    </location>
</feature>
<evidence type="ECO:0000256" key="1">
    <source>
        <dbReference type="SAM" id="MobiDB-lite"/>
    </source>
</evidence>
<dbReference type="Proteomes" id="UP000467841">
    <property type="component" value="Unassembled WGS sequence"/>
</dbReference>
<reference evidence="3" key="1">
    <citation type="submission" date="2020-01" db="EMBL/GenBank/DDBJ databases">
        <authorList>
            <person name="Mishra B."/>
        </authorList>
    </citation>
    <scope>NUCLEOTIDE SEQUENCE [LARGE SCALE GENOMIC DNA]</scope>
</reference>
<dbReference type="AlphaFoldDB" id="A0A6D2JDP3"/>
<evidence type="ECO:0000313" key="4">
    <source>
        <dbReference type="Proteomes" id="UP000467841"/>
    </source>
</evidence>
<gene>
    <name evidence="3" type="ORF">MERR_LOCUS24449</name>
</gene>
<name>A0A6D2JDP3_9BRAS</name>
<accession>A0A6D2JDP3</accession>
<keyword evidence="4" id="KW-1185">Reference proteome</keyword>
<dbReference type="Pfam" id="PF03078">
    <property type="entry name" value="ATHILA"/>
    <property type="match status" value="1"/>
</dbReference>
<proteinExistence type="predicted"/>